<dbReference type="RefSeq" id="WP_068396020.1">
    <property type="nucleotide sequence ID" value="NZ_CP014504.1"/>
</dbReference>
<dbReference type="Proteomes" id="UP000071561">
    <property type="component" value="Chromosome"/>
</dbReference>
<evidence type="ECO:0000256" key="6">
    <source>
        <dbReference type="ARBA" id="ARBA00022840"/>
    </source>
</evidence>
<dbReference type="PANTHER" id="PTHR13504:SF34">
    <property type="entry name" value="PROTEIN ADENYLYLTRANSFERASE FICD"/>
    <property type="match status" value="1"/>
</dbReference>
<evidence type="ECO:0000259" key="11">
    <source>
        <dbReference type="PROSITE" id="PS51459"/>
    </source>
</evidence>
<evidence type="ECO:0000256" key="1">
    <source>
        <dbReference type="ARBA" id="ARBA00004167"/>
    </source>
</evidence>
<keyword evidence="2" id="KW-0812">Transmembrane</keyword>
<dbReference type="SUPFAM" id="SSF140931">
    <property type="entry name" value="Fic-like"/>
    <property type="match status" value="1"/>
</dbReference>
<protein>
    <recommendedName>
        <fullName evidence="11">Fido domain-containing protein</fullName>
    </recommendedName>
</protein>
<reference evidence="12 13" key="1">
    <citation type="submission" date="2016-03" db="EMBL/GenBank/DDBJ databases">
        <title>Complete genome sequence of Pedobacter cryoconitis PAMC 27485.</title>
        <authorList>
            <person name="Lee J."/>
            <person name="Kim O.-S."/>
        </authorList>
    </citation>
    <scope>NUCLEOTIDE SEQUENCE [LARGE SCALE GENOMIC DNA]</scope>
    <source>
        <strain evidence="12 13">PAMC 27485</strain>
    </source>
</reference>
<keyword evidence="8" id="KW-0472">Membrane</keyword>
<dbReference type="OrthoDB" id="9814400at2"/>
<dbReference type="PATRIC" id="fig|188932.3.peg.543"/>
<keyword evidence="7" id="KW-1133">Transmembrane helix</keyword>
<dbReference type="AlphaFoldDB" id="A0A127V8A4"/>
<keyword evidence="4 10" id="KW-0547">Nucleotide-binding</keyword>
<evidence type="ECO:0000256" key="4">
    <source>
        <dbReference type="ARBA" id="ARBA00022741"/>
    </source>
</evidence>
<evidence type="ECO:0000256" key="3">
    <source>
        <dbReference type="ARBA" id="ARBA00022737"/>
    </source>
</evidence>
<keyword evidence="5" id="KW-0802">TPR repeat</keyword>
<dbReference type="KEGG" id="pcm:AY601_0530"/>
<dbReference type="EMBL" id="CP014504">
    <property type="protein sequence ID" value="AMP97485.1"/>
    <property type="molecule type" value="Genomic_DNA"/>
</dbReference>
<feature type="binding site" evidence="10">
    <location>
        <begin position="193"/>
        <end position="200"/>
    </location>
    <ligand>
        <name>ATP</name>
        <dbReference type="ChEBI" id="CHEBI:30616"/>
    </ligand>
</feature>
<evidence type="ECO:0000313" key="13">
    <source>
        <dbReference type="Proteomes" id="UP000071561"/>
    </source>
</evidence>
<dbReference type="Pfam" id="PF02661">
    <property type="entry name" value="Fic"/>
    <property type="match status" value="1"/>
</dbReference>
<name>A0A127V8A4_9SPHI</name>
<dbReference type="InterPro" id="IPR003812">
    <property type="entry name" value="Fido"/>
</dbReference>
<dbReference type="GO" id="GO:0016020">
    <property type="term" value="C:membrane"/>
    <property type="evidence" value="ECO:0007669"/>
    <property type="project" value="UniProtKB-SubCell"/>
</dbReference>
<dbReference type="InterPro" id="IPR036597">
    <property type="entry name" value="Fido-like_dom_sf"/>
</dbReference>
<evidence type="ECO:0000256" key="2">
    <source>
        <dbReference type="ARBA" id="ARBA00022692"/>
    </source>
</evidence>
<comment type="subcellular location">
    <subcellularLocation>
        <location evidence="1">Membrane</location>
        <topology evidence="1">Single-pass membrane protein</topology>
    </subcellularLocation>
</comment>
<accession>A0A127V8A4</accession>
<keyword evidence="3" id="KW-0677">Repeat</keyword>
<evidence type="ECO:0000256" key="7">
    <source>
        <dbReference type="ARBA" id="ARBA00022989"/>
    </source>
</evidence>
<evidence type="ECO:0000313" key="12">
    <source>
        <dbReference type="EMBL" id="AMP97485.1"/>
    </source>
</evidence>
<dbReference type="PROSITE" id="PS51459">
    <property type="entry name" value="FIDO"/>
    <property type="match status" value="1"/>
</dbReference>
<evidence type="ECO:0000256" key="10">
    <source>
        <dbReference type="PIRSR" id="PIRSR640198-2"/>
    </source>
</evidence>
<evidence type="ECO:0000256" key="9">
    <source>
        <dbReference type="PIRSR" id="PIRSR640198-1"/>
    </source>
</evidence>
<keyword evidence="13" id="KW-1185">Reference proteome</keyword>
<dbReference type="GO" id="GO:0005524">
    <property type="term" value="F:ATP binding"/>
    <property type="evidence" value="ECO:0007669"/>
    <property type="project" value="UniProtKB-KW"/>
</dbReference>
<feature type="active site" evidence="9">
    <location>
        <position position="189"/>
    </location>
</feature>
<proteinExistence type="predicted"/>
<dbReference type="PANTHER" id="PTHR13504">
    <property type="entry name" value="FIDO DOMAIN-CONTAINING PROTEIN DDB_G0283145"/>
    <property type="match status" value="1"/>
</dbReference>
<keyword evidence="6 10" id="KW-0067">ATP-binding</keyword>
<feature type="domain" description="Fido" evidence="11">
    <location>
        <begin position="101"/>
        <end position="256"/>
    </location>
</feature>
<organism evidence="12 13">
    <name type="scientific">Pedobacter cryoconitis</name>
    <dbReference type="NCBI Taxonomy" id="188932"/>
    <lineage>
        <taxon>Bacteria</taxon>
        <taxon>Pseudomonadati</taxon>
        <taxon>Bacteroidota</taxon>
        <taxon>Sphingobacteriia</taxon>
        <taxon>Sphingobacteriales</taxon>
        <taxon>Sphingobacteriaceae</taxon>
        <taxon>Pedobacter</taxon>
    </lineage>
</organism>
<dbReference type="Gene3D" id="1.10.3290.10">
    <property type="entry name" value="Fido-like domain"/>
    <property type="match status" value="1"/>
</dbReference>
<dbReference type="InterPro" id="IPR040198">
    <property type="entry name" value="Fido_containing"/>
</dbReference>
<evidence type="ECO:0000256" key="5">
    <source>
        <dbReference type="ARBA" id="ARBA00022803"/>
    </source>
</evidence>
<sequence>MLVIEGLQIIPKDLLEQYKTTVNEEALFTAFNQLEDAPLSTEEFSFYNSVASVYSSKIEGEAIELDSYIKHKRFHIEFQPDYTRKIDDLYIAYQFASENRPDKETFAEMHSLLARHIVSTNWLGKFRNQNMFVTTKDGRIEYVAASPFEVPSEMDKLYTDLEILLNTELTISETFFFASMIHLVFVKIHPWNDGNGRSGRLFEKWFLAQKLGNKAWFIQSEKYYYMQHATYYNNIRALGLEYPDLDYSKALSFLLMLPKSVTEKD</sequence>
<evidence type="ECO:0000256" key="8">
    <source>
        <dbReference type="ARBA" id="ARBA00023136"/>
    </source>
</evidence>
<gene>
    <name evidence="12" type="ORF">AY601_0530</name>
</gene>